<accession>A0A1B6D9E4</accession>
<evidence type="ECO:0000256" key="1">
    <source>
        <dbReference type="SAM" id="SignalP"/>
    </source>
</evidence>
<dbReference type="AlphaFoldDB" id="A0A1B6D9E4"/>
<keyword evidence="1" id="KW-0732">Signal</keyword>
<gene>
    <name evidence="2" type="ORF">g.45839</name>
</gene>
<protein>
    <submittedName>
        <fullName evidence="2">Uncharacterized protein</fullName>
    </submittedName>
</protein>
<proteinExistence type="predicted"/>
<evidence type="ECO:0000313" key="2">
    <source>
        <dbReference type="EMBL" id="JAS22250.1"/>
    </source>
</evidence>
<organism evidence="2">
    <name type="scientific">Clastoptera arizonana</name>
    <name type="common">Arizona spittle bug</name>
    <dbReference type="NCBI Taxonomy" id="38151"/>
    <lineage>
        <taxon>Eukaryota</taxon>
        <taxon>Metazoa</taxon>
        <taxon>Ecdysozoa</taxon>
        <taxon>Arthropoda</taxon>
        <taxon>Hexapoda</taxon>
        <taxon>Insecta</taxon>
        <taxon>Pterygota</taxon>
        <taxon>Neoptera</taxon>
        <taxon>Paraneoptera</taxon>
        <taxon>Hemiptera</taxon>
        <taxon>Auchenorrhyncha</taxon>
        <taxon>Cercopoidea</taxon>
        <taxon>Clastopteridae</taxon>
        <taxon>Clastoptera</taxon>
    </lineage>
</organism>
<sequence>MLLIIVLVVLQFSSCFIDIDSVHYIDSDDTDCDPTYIPDSDISNDCDFVPWTLEHNVGHLSNLCTGTTSGTTPSTSNRPEVTLLNNALDVNKPLGKKRVRQESKWKRNIEKNKRDSGMEYTTKSGVAKQAQVTGSNCKSKFHCFDNVLDNIKSDIIDHFNKCANKESLDNNLGGLITIKNIEHRRPKTGLGKDRAYTCEYLIKFGEFQMKACKKAFCSFHGVGKAIVERIVSCIQKKPFSKR</sequence>
<name>A0A1B6D9E4_9HEMI</name>
<feature type="signal peptide" evidence="1">
    <location>
        <begin position="1"/>
        <end position="15"/>
    </location>
</feature>
<dbReference type="EMBL" id="GEDC01015048">
    <property type="protein sequence ID" value="JAS22250.1"/>
    <property type="molecule type" value="Transcribed_RNA"/>
</dbReference>
<feature type="chain" id="PRO_5013289182" evidence="1">
    <location>
        <begin position="16"/>
        <end position="242"/>
    </location>
</feature>
<reference evidence="2" key="1">
    <citation type="submission" date="2015-12" db="EMBL/GenBank/DDBJ databases">
        <title>De novo transcriptome assembly of four potential Pierce s Disease insect vectors from Arizona vineyards.</title>
        <authorList>
            <person name="Tassone E.E."/>
        </authorList>
    </citation>
    <scope>NUCLEOTIDE SEQUENCE</scope>
</reference>